<feature type="region of interest" description="Disordered" evidence="1">
    <location>
        <begin position="225"/>
        <end position="276"/>
    </location>
</feature>
<dbReference type="OrthoDB" id="5426563at2759"/>
<keyword evidence="3" id="KW-1185">Reference proteome</keyword>
<evidence type="ECO:0000256" key="1">
    <source>
        <dbReference type="SAM" id="MobiDB-lite"/>
    </source>
</evidence>
<feature type="region of interest" description="Disordered" evidence="1">
    <location>
        <begin position="1"/>
        <end position="25"/>
    </location>
</feature>
<sequence>MNWTGGRLSRHSGASNPVKDRRKQHFAKVQQALRSGPNTYSPIKWSFFDHIAEDREQVEKGPSTRQQKVQDYDHRESQVTRQRHGHCSANHGTQQSSSSRHSSQSMELSRRRPVLLHVKQQPSRVPDDDLYNATPPLRKPKRKREDFVTVSELEVVANQEEEESLSEKRRKFLRKGDWVGVSIQRPLQVAFVSPTKEENIGRRRKVVDGHRARYSSKQLHITSPFSSSKQLLANQRSSQEHLQAKEPPRTDVRISIGGRVVPPGVSSSSAPRRTGSHLTITHKRSQTTSSDVMLLDASGSVTQGSPLVAFNDLPAFSHSTARPRIDHDGQCFIPNDTASDGRKANYITYQDGNIGGRRAVVHSETVWEQKNQYLNNHHGNVEPYPKPRRDATTPAVEKDDTRPRRLIFSSSTASIHHPAPQSSRVSTLLCSASSDIAESTMVHVGKKKPVIPSSQVLENEIWETWIASEQNCGHLSDYPDFNEHGHIWGVSISPGLSAYHAHWGLNSVEDDEEHERLFELQGPALEEAVSSSQGLSIPVSGNSDELARLSPELAQREAVEELPKAIAPKLVDIPFIQEDQNESWMKFLFGGIGDELNASSPPLEPTAMPIRTAELLGTSVLAQASDTTPAIANPKHSLRADFVSAAPSSTSRVTSRVTQASPCPSGSRYGEPHVEMAPTVDSPPWNGRASIQAKKGSITTPDSASASASLIVQPTSLSPHSEIVEAANLYRPQGKRITFTRPKPFVGRKSKLDITGQSESLHIGRSLVDEGEGPRLMKQRNRGTRYLLGSVDHDHSEGVESIEDD</sequence>
<feature type="compositionally biased region" description="Low complexity" evidence="1">
    <location>
        <begin position="651"/>
        <end position="661"/>
    </location>
</feature>
<gene>
    <name evidence="2" type="ORF">L207DRAFT_578154</name>
</gene>
<feature type="region of interest" description="Disordered" evidence="1">
    <location>
        <begin position="376"/>
        <end position="399"/>
    </location>
</feature>
<dbReference type="EMBL" id="KZ613940">
    <property type="protein sequence ID" value="PMD45219.1"/>
    <property type="molecule type" value="Genomic_DNA"/>
</dbReference>
<accession>A0A2J6S368</accession>
<proteinExistence type="predicted"/>
<dbReference type="Proteomes" id="UP000235786">
    <property type="component" value="Unassembled WGS sequence"/>
</dbReference>
<feature type="compositionally biased region" description="Polar residues" evidence="1">
    <location>
        <begin position="225"/>
        <end position="237"/>
    </location>
</feature>
<name>A0A2J6S368_HYAVF</name>
<feature type="compositionally biased region" description="Basic and acidic residues" evidence="1">
    <location>
        <begin position="238"/>
        <end position="252"/>
    </location>
</feature>
<feature type="compositionally biased region" description="Low complexity" evidence="1">
    <location>
        <begin position="94"/>
        <end position="105"/>
    </location>
</feature>
<feature type="compositionally biased region" description="Basic and acidic residues" evidence="1">
    <location>
        <begin position="68"/>
        <end position="78"/>
    </location>
</feature>
<feature type="compositionally biased region" description="Low complexity" evidence="1">
    <location>
        <begin position="257"/>
        <end position="273"/>
    </location>
</feature>
<evidence type="ECO:0000313" key="2">
    <source>
        <dbReference type="EMBL" id="PMD45219.1"/>
    </source>
</evidence>
<feature type="region of interest" description="Disordered" evidence="1">
    <location>
        <begin position="651"/>
        <end position="670"/>
    </location>
</feature>
<dbReference type="AlphaFoldDB" id="A0A2J6S368"/>
<organism evidence="2 3">
    <name type="scientific">Hyaloscypha variabilis (strain UAMH 11265 / GT02V1 / F)</name>
    <name type="common">Meliniomyces variabilis</name>
    <dbReference type="NCBI Taxonomy" id="1149755"/>
    <lineage>
        <taxon>Eukaryota</taxon>
        <taxon>Fungi</taxon>
        <taxon>Dikarya</taxon>
        <taxon>Ascomycota</taxon>
        <taxon>Pezizomycotina</taxon>
        <taxon>Leotiomycetes</taxon>
        <taxon>Helotiales</taxon>
        <taxon>Hyaloscyphaceae</taxon>
        <taxon>Hyaloscypha</taxon>
        <taxon>Hyaloscypha variabilis</taxon>
    </lineage>
</organism>
<evidence type="ECO:0000313" key="3">
    <source>
        <dbReference type="Proteomes" id="UP000235786"/>
    </source>
</evidence>
<feature type="compositionally biased region" description="Basic and acidic residues" evidence="1">
    <location>
        <begin position="385"/>
        <end position="399"/>
    </location>
</feature>
<protein>
    <submittedName>
        <fullName evidence="2">Uncharacterized protein</fullName>
    </submittedName>
</protein>
<feature type="region of interest" description="Disordered" evidence="1">
    <location>
        <begin position="56"/>
        <end position="143"/>
    </location>
</feature>
<reference evidence="2 3" key="1">
    <citation type="submission" date="2016-04" db="EMBL/GenBank/DDBJ databases">
        <title>A degradative enzymes factory behind the ericoid mycorrhizal symbiosis.</title>
        <authorList>
            <consortium name="DOE Joint Genome Institute"/>
            <person name="Martino E."/>
            <person name="Morin E."/>
            <person name="Grelet G."/>
            <person name="Kuo A."/>
            <person name="Kohler A."/>
            <person name="Daghino S."/>
            <person name="Barry K."/>
            <person name="Choi C."/>
            <person name="Cichocki N."/>
            <person name="Clum A."/>
            <person name="Copeland A."/>
            <person name="Hainaut M."/>
            <person name="Haridas S."/>
            <person name="Labutti K."/>
            <person name="Lindquist E."/>
            <person name="Lipzen A."/>
            <person name="Khouja H.-R."/>
            <person name="Murat C."/>
            <person name="Ohm R."/>
            <person name="Olson A."/>
            <person name="Spatafora J."/>
            <person name="Veneault-Fourrey C."/>
            <person name="Henrissat B."/>
            <person name="Grigoriev I."/>
            <person name="Martin F."/>
            <person name="Perotto S."/>
        </authorList>
    </citation>
    <scope>NUCLEOTIDE SEQUENCE [LARGE SCALE GENOMIC DNA]</scope>
    <source>
        <strain evidence="2 3">F</strain>
    </source>
</reference>